<evidence type="ECO:0000313" key="1">
    <source>
        <dbReference type="EMBL" id="CAF4566403.1"/>
    </source>
</evidence>
<sequence length="58" mass="6869">MTDTNIRMEKKFEEMEMCMKHDTNALELLQKTMKDTLCSIREVMETMVNPLCELAKIQ</sequence>
<feature type="non-terminal residue" evidence="1">
    <location>
        <position position="58"/>
    </location>
</feature>
<dbReference type="AlphaFoldDB" id="A0A8S2YJ53"/>
<proteinExistence type="predicted"/>
<gene>
    <name evidence="1" type="ORF">BYL167_LOCUS38719</name>
</gene>
<comment type="caution">
    <text evidence="1">The sequence shown here is derived from an EMBL/GenBank/DDBJ whole genome shotgun (WGS) entry which is preliminary data.</text>
</comment>
<accession>A0A8S2YJ53</accession>
<name>A0A8S2YJ53_9BILA</name>
<protein>
    <submittedName>
        <fullName evidence="1">Uncharacterized protein</fullName>
    </submittedName>
</protein>
<dbReference type="Proteomes" id="UP000681967">
    <property type="component" value="Unassembled WGS sequence"/>
</dbReference>
<reference evidence="1" key="1">
    <citation type="submission" date="2021-02" db="EMBL/GenBank/DDBJ databases">
        <authorList>
            <person name="Nowell W R."/>
        </authorList>
    </citation>
    <scope>NUCLEOTIDE SEQUENCE</scope>
</reference>
<organism evidence="1 2">
    <name type="scientific">Rotaria magnacalcarata</name>
    <dbReference type="NCBI Taxonomy" id="392030"/>
    <lineage>
        <taxon>Eukaryota</taxon>
        <taxon>Metazoa</taxon>
        <taxon>Spiralia</taxon>
        <taxon>Gnathifera</taxon>
        <taxon>Rotifera</taxon>
        <taxon>Eurotatoria</taxon>
        <taxon>Bdelloidea</taxon>
        <taxon>Philodinida</taxon>
        <taxon>Philodinidae</taxon>
        <taxon>Rotaria</taxon>
    </lineage>
</organism>
<evidence type="ECO:0000313" key="2">
    <source>
        <dbReference type="Proteomes" id="UP000681967"/>
    </source>
</evidence>
<dbReference type="EMBL" id="CAJOBH010091274">
    <property type="protein sequence ID" value="CAF4566403.1"/>
    <property type="molecule type" value="Genomic_DNA"/>
</dbReference>